<keyword evidence="1" id="KW-0175">Coiled coil</keyword>
<evidence type="ECO:0000256" key="1">
    <source>
        <dbReference type="SAM" id="Coils"/>
    </source>
</evidence>
<feature type="transmembrane region" description="Helical" evidence="3">
    <location>
        <begin position="243"/>
        <end position="267"/>
    </location>
</feature>
<feature type="coiled-coil region" evidence="1">
    <location>
        <begin position="163"/>
        <end position="207"/>
    </location>
</feature>
<reference evidence="4" key="1">
    <citation type="submission" date="2022-10" db="EMBL/GenBank/DDBJ databases">
        <authorList>
            <person name="Chen Y."/>
            <person name="Dougan E. K."/>
            <person name="Chan C."/>
            <person name="Rhodes N."/>
            <person name="Thang M."/>
        </authorList>
    </citation>
    <scope>NUCLEOTIDE SEQUENCE</scope>
</reference>
<dbReference type="EMBL" id="CAMXCT020001447">
    <property type="protein sequence ID" value="CAL1143590.1"/>
    <property type="molecule type" value="Genomic_DNA"/>
</dbReference>
<feature type="region of interest" description="Disordered" evidence="2">
    <location>
        <begin position="6"/>
        <end position="25"/>
    </location>
</feature>
<dbReference type="OrthoDB" id="448628at2759"/>
<keyword evidence="3" id="KW-1133">Transmembrane helix</keyword>
<evidence type="ECO:0000313" key="5">
    <source>
        <dbReference type="EMBL" id="CAL4777527.1"/>
    </source>
</evidence>
<evidence type="ECO:0000313" key="6">
    <source>
        <dbReference type="Proteomes" id="UP001152797"/>
    </source>
</evidence>
<protein>
    <submittedName>
        <fullName evidence="4">Uncharacterized protein</fullName>
    </submittedName>
</protein>
<accession>A0A9P1FXD9</accession>
<evidence type="ECO:0000313" key="4">
    <source>
        <dbReference type="EMBL" id="CAI3990215.1"/>
    </source>
</evidence>
<comment type="caution">
    <text evidence="4">The sequence shown here is derived from an EMBL/GenBank/DDBJ whole genome shotgun (WGS) entry which is preliminary data.</text>
</comment>
<sequence>MAVAVAGSLHPAMGSKPQHGWHGAHATPLKGWMPEGRSVALVASGLCSLGRCSRHRHRWQRSASEADPSPDLPSVGRRLRVWFVSEDDLADYEYGTVSEVHDDGEVTIQWDGQGEERLDLSDISFEWLGHDFAADLMANLRESRQESLEGATEAGAEVVAMPVEQLRKELSAMSWMRKELEARRRQAEELRRENEELKAAREDFHRRYGKLLPDRSQQNAQETKRETKREMAKFCIPMFYVSYVSYTSLTCLVLGILCLPAACSLLAQRA</sequence>
<keyword evidence="3" id="KW-0472">Membrane</keyword>
<reference evidence="5 6" key="2">
    <citation type="submission" date="2024-05" db="EMBL/GenBank/DDBJ databases">
        <authorList>
            <person name="Chen Y."/>
            <person name="Shah S."/>
            <person name="Dougan E. K."/>
            <person name="Thang M."/>
            <person name="Chan C."/>
        </authorList>
    </citation>
    <scope>NUCLEOTIDE SEQUENCE [LARGE SCALE GENOMIC DNA]</scope>
</reference>
<dbReference type="AlphaFoldDB" id="A0A9P1FXD9"/>
<evidence type="ECO:0000256" key="3">
    <source>
        <dbReference type="SAM" id="Phobius"/>
    </source>
</evidence>
<dbReference type="EMBL" id="CAMXCT010001447">
    <property type="protein sequence ID" value="CAI3990215.1"/>
    <property type="molecule type" value="Genomic_DNA"/>
</dbReference>
<dbReference type="EMBL" id="CAMXCT030001447">
    <property type="protein sequence ID" value="CAL4777527.1"/>
    <property type="molecule type" value="Genomic_DNA"/>
</dbReference>
<dbReference type="Proteomes" id="UP001152797">
    <property type="component" value="Unassembled WGS sequence"/>
</dbReference>
<evidence type="ECO:0000256" key="2">
    <source>
        <dbReference type="SAM" id="MobiDB-lite"/>
    </source>
</evidence>
<gene>
    <name evidence="4" type="ORF">C1SCF055_LOCUS17222</name>
</gene>
<organism evidence="4">
    <name type="scientific">Cladocopium goreaui</name>
    <dbReference type="NCBI Taxonomy" id="2562237"/>
    <lineage>
        <taxon>Eukaryota</taxon>
        <taxon>Sar</taxon>
        <taxon>Alveolata</taxon>
        <taxon>Dinophyceae</taxon>
        <taxon>Suessiales</taxon>
        <taxon>Symbiodiniaceae</taxon>
        <taxon>Cladocopium</taxon>
    </lineage>
</organism>
<name>A0A9P1FXD9_9DINO</name>
<keyword evidence="3" id="KW-0812">Transmembrane</keyword>
<keyword evidence="6" id="KW-1185">Reference proteome</keyword>
<proteinExistence type="predicted"/>